<evidence type="ECO:0000256" key="11">
    <source>
        <dbReference type="ARBA" id="ARBA00047899"/>
    </source>
</evidence>
<evidence type="ECO:0000256" key="8">
    <source>
        <dbReference type="ARBA" id="ARBA00022741"/>
    </source>
</evidence>
<dbReference type="SUPFAM" id="SSF56112">
    <property type="entry name" value="Protein kinase-like (PK-like)"/>
    <property type="match status" value="1"/>
</dbReference>
<evidence type="ECO:0000259" key="16">
    <source>
        <dbReference type="PROSITE" id="PS50108"/>
    </source>
</evidence>
<feature type="compositionally biased region" description="Polar residues" evidence="14">
    <location>
        <begin position="412"/>
        <end position="428"/>
    </location>
</feature>
<dbReference type="GO" id="GO:0005737">
    <property type="term" value="C:cytoplasm"/>
    <property type="evidence" value="ECO:0007669"/>
    <property type="project" value="UniProtKB-SubCell"/>
</dbReference>
<evidence type="ECO:0000259" key="15">
    <source>
        <dbReference type="PROSITE" id="PS50011"/>
    </source>
</evidence>
<comment type="subcellular location">
    <subcellularLocation>
        <location evidence="1">Cytoplasm</location>
    </subcellularLocation>
</comment>
<dbReference type="InterPro" id="IPR000719">
    <property type="entry name" value="Prot_kinase_dom"/>
</dbReference>
<organism evidence="17 18">
    <name type="scientific">Gomphillus americanus</name>
    <dbReference type="NCBI Taxonomy" id="1940652"/>
    <lineage>
        <taxon>Eukaryota</taxon>
        <taxon>Fungi</taxon>
        <taxon>Dikarya</taxon>
        <taxon>Ascomycota</taxon>
        <taxon>Pezizomycotina</taxon>
        <taxon>Lecanoromycetes</taxon>
        <taxon>OSLEUM clade</taxon>
        <taxon>Ostropomycetidae</taxon>
        <taxon>Ostropales</taxon>
        <taxon>Graphidaceae</taxon>
        <taxon>Gomphilloideae</taxon>
        <taxon>Gomphillus</taxon>
    </lineage>
</organism>
<dbReference type="GO" id="GO:0005524">
    <property type="term" value="F:ATP binding"/>
    <property type="evidence" value="ECO:0007669"/>
    <property type="project" value="UniProtKB-UniRule"/>
</dbReference>
<dbReference type="PANTHER" id="PTHR45832:SF22">
    <property type="entry name" value="SERINE_THREONINE-PROTEIN KINASE SAMKA-RELATED"/>
    <property type="match status" value="1"/>
</dbReference>
<dbReference type="Pfam" id="PF00786">
    <property type="entry name" value="PBD"/>
    <property type="match status" value="1"/>
</dbReference>
<feature type="compositionally biased region" description="Polar residues" evidence="14">
    <location>
        <begin position="16"/>
        <end position="60"/>
    </location>
</feature>
<feature type="binding site" evidence="13">
    <location>
        <position position="513"/>
    </location>
    <ligand>
        <name>ATP</name>
        <dbReference type="ChEBI" id="CHEBI:30616"/>
    </ligand>
</feature>
<dbReference type="FunFam" id="1.10.510.10:FF:000011">
    <property type="entry name" value="Non-specific serine/threonine protein kinase"/>
    <property type="match status" value="1"/>
</dbReference>
<keyword evidence="9" id="KW-0418">Kinase</keyword>
<comment type="caution">
    <text evidence="17">The sequence shown here is derived from an EMBL/GenBank/DDBJ whole genome shotgun (WGS) entry which is preliminary data.</text>
</comment>
<dbReference type="FunFam" id="3.30.200.20:FF:000385">
    <property type="entry name" value="Non-specific serine/threonine protein kinase"/>
    <property type="match status" value="1"/>
</dbReference>
<keyword evidence="10 13" id="KW-0067">ATP-binding</keyword>
<evidence type="ECO:0000256" key="12">
    <source>
        <dbReference type="ARBA" id="ARBA00048679"/>
    </source>
</evidence>
<dbReference type="PROSITE" id="PS50011">
    <property type="entry name" value="PROTEIN_KINASE_DOM"/>
    <property type="match status" value="1"/>
</dbReference>
<dbReference type="CDD" id="cd06614">
    <property type="entry name" value="STKc_PAK"/>
    <property type="match status" value="1"/>
</dbReference>
<evidence type="ECO:0000256" key="13">
    <source>
        <dbReference type="PROSITE-ProRule" id="PRU10141"/>
    </source>
</evidence>
<dbReference type="InterPro" id="IPR000095">
    <property type="entry name" value="CRIB_dom"/>
</dbReference>
<keyword evidence="18" id="KW-1185">Reference proteome</keyword>
<dbReference type="Gene3D" id="3.30.200.20">
    <property type="entry name" value="Phosphorylase Kinase, domain 1"/>
    <property type="match status" value="1"/>
</dbReference>
<evidence type="ECO:0000256" key="2">
    <source>
        <dbReference type="ARBA" id="ARBA00008874"/>
    </source>
</evidence>
<dbReference type="Pfam" id="PF00069">
    <property type="entry name" value="Pkinase"/>
    <property type="match status" value="1"/>
</dbReference>
<proteinExistence type="inferred from homology"/>
<feature type="compositionally biased region" description="Low complexity" evidence="14">
    <location>
        <begin position="429"/>
        <end position="454"/>
    </location>
</feature>
<dbReference type="InterPro" id="IPR017441">
    <property type="entry name" value="Protein_kinase_ATP_BS"/>
</dbReference>
<dbReference type="PANTHER" id="PTHR45832">
    <property type="entry name" value="SERINE/THREONINE-PROTEIN KINASE SAMKA-RELATED-RELATED"/>
    <property type="match status" value="1"/>
</dbReference>
<comment type="similarity">
    <text evidence="2">Belongs to the protein kinase superfamily. STE Ser/Thr protein kinase family. STE20 subfamily.</text>
</comment>
<feature type="compositionally biased region" description="Polar residues" evidence="14">
    <location>
        <begin position="361"/>
        <end position="371"/>
    </location>
</feature>
<feature type="region of interest" description="Disordered" evidence="14">
    <location>
        <begin position="304"/>
        <end position="465"/>
    </location>
</feature>
<sequence length="767" mass="83827">MDPTSSSRRLNKEPSVHSQASSTTLARNHSNATKTDSQSSGTSTLADSINSESGNHSTASIRRPPPPPLSHTAPDGRMLSPALRQSASFSAGDRMLQKQPTPTNSENSFMKRLSDEASSTSSGRTRWRKKSTGISTFVNSLVGSPRSNLRISAPENPIHRIHVGYDNDTGKFTGLPPEWNKLLDENGITDTERRQNPQAVVDVVNFFQESQGGRVDEDVYHKFDGTRVYDQSLASPSLHGASNPAVQNVYQSFATVGSPPTSPRFPQNHEHSFENPRAPPPIPRVPPAQATLIPAKHGNGIILIPSRPAPRPPQELQATRVAPRPPSPARMPNGAMTSTFPDTLNEISELPAEPTPKLSVPKNTTNGLSRQTSRRDPPELTPPATAPQQQQSEAQYTAQQAAMSDLPERVPSQKQASPSVLPTSNIAQTQKSTSTVTPATTPSQSSRDANAPAARPRRPRQSTGADVIQRLEGICTPGDPTKKYRNLHKIGQGASGGVYTAFETGTGRCVAIKQMNLEQQPKKDLIINEIIVMRESKHKNIVNFMDSYLIRGDLWVIMEYMEGGSLTDVVTFNMMSEGQIAAVCRETLNGLQHLHSKGVIHRDIKSDNILLSLEGNIKLTDFGFCAQINDQQSKRSTMVGTPYWMAPEVVTRKDYGRKVDIWSLGIMAIEMIEGEPPYLTESPLRALYLIATNGTPTIKPEHNLSAVFKDFLSLALKVDPEKRASAGELLRHRFMSVAEPLANLAPLVKSARQNRAQEKAQAAQRSP</sequence>
<comment type="catalytic activity">
    <reaction evidence="12">
        <text>L-seryl-[protein] + ATP = O-phospho-L-seryl-[protein] + ADP + H(+)</text>
        <dbReference type="Rhea" id="RHEA:17989"/>
        <dbReference type="Rhea" id="RHEA-COMP:9863"/>
        <dbReference type="Rhea" id="RHEA-COMP:11604"/>
        <dbReference type="ChEBI" id="CHEBI:15378"/>
        <dbReference type="ChEBI" id="CHEBI:29999"/>
        <dbReference type="ChEBI" id="CHEBI:30616"/>
        <dbReference type="ChEBI" id="CHEBI:83421"/>
        <dbReference type="ChEBI" id="CHEBI:456216"/>
        <dbReference type="EC" id="2.7.11.1"/>
    </reaction>
</comment>
<evidence type="ECO:0000313" key="17">
    <source>
        <dbReference type="EMBL" id="CAF9914640.1"/>
    </source>
</evidence>
<feature type="region of interest" description="Disordered" evidence="14">
    <location>
        <begin position="256"/>
        <end position="285"/>
    </location>
</feature>
<keyword evidence="4" id="KW-0963">Cytoplasm</keyword>
<dbReference type="SMART" id="SM00220">
    <property type="entry name" value="S_TKc"/>
    <property type="match status" value="1"/>
</dbReference>
<evidence type="ECO:0000256" key="6">
    <source>
        <dbReference type="ARBA" id="ARBA00022527"/>
    </source>
</evidence>
<keyword evidence="5" id="KW-0589">Pheromone response</keyword>
<keyword evidence="7" id="KW-0808">Transferase</keyword>
<dbReference type="InterPro" id="IPR011009">
    <property type="entry name" value="Kinase-like_dom_sf"/>
</dbReference>
<dbReference type="PROSITE" id="PS50108">
    <property type="entry name" value="CRIB"/>
    <property type="match status" value="1"/>
</dbReference>
<dbReference type="SMART" id="SM00285">
    <property type="entry name" value="PBD"/>
    <property type="match status" value="1"/>
</dbReference>
<dbReference type="InterPro" id="IPR051931">
    <property type="entry name" value="PAK3-like"/>
</dbReference>
<comment type="catalytic activity">
    <reaction evidence="11">
        <text>L-threonyl-[protein] + ATP = O-phospho-L-threonyl-[protein] + ADP + H(+)</text>
        <dbReference type="Rhea" id="RHEA:46608"/>
        <dbReference type="Rhea" id="RHEA-COMP:11060"/>
        <dbReference type="Rhea" id="RHEA-COMP:11605"/>
        <dbReference type="ChEBI" id="CHEBI:15378"/>
        <dbReference type="ChEBI" id="CHEBI:30013"/>
        <dbReference type="ChEBI" id="CHEBI:30616"/>
        <dbReference type="ChEBI" id="CHEBI:61977"/>
        <dbReference type="ChEBI" id="CHEBI:456216"/>
        <dbReference type="EC" id="2.7.11.1"/>
    </reaction>
</comment>
<dbReference type="CDD" id="cd01093">
    <property type="entry name" value="CRIB_PAK_like"/>
    <property type="match status" value="1"/>
</dbReference>
<dbReference type="Gene3D" id="1.10.510.10">
    <property type="entry name" value="Transferase(Phosphotransferase) domain 1"/>
    <property type="match status" value="1"/>
</dbReference>
<feature type="domain" description="CRIB" evidence="16">
    <location>
        <begin position="151"/>
        <end position="164"/>
    </location>
</feature>
<evidence type="ECO:0000256" key="1">
    <source>
        <dbReference type="ARBA" id="ARBA00004496"/>
    </source>
</evidence>
<evidence type="ECO:0000256" key="5">
    <source>
        <dbReference type="ARBA" id="ARBA00022507"/>
    </source>
</evidence>
<feature type="compositionally biased region" description="Polar residues" evidence="14">
    <location>
        <begin position="335"/>
        <end position="346"/>
    </location>
</feature>
<dbReference type="GO" id="GO:0004674">
    <property type="term" value="F:protein serine/threonine kinase activity"/>
    <property type="evidence" value="ECO:0007669"/>
    <property type="project" value="UniProtKB-KW"/>
</dbReference>
<protein>
    <recommendedName>
        <fullName evidence="3">non-specific serine/threonine protein kinase</fullName>
        <ecNumber evidence="3">2.7.11.1</ecNumber>
    </recommendedName>
</protein>
<dbReference type="EC" id="2.7.11.1" evidence="3"/>
<gene>
    <name evidence="17" type="ORF">GOMPHAMPRED_008217</name>
</gene>
<dbReference type="PROSITE" id="PS00108">
    <property type="entry name" value="PROTEIN_KINASE_ST"/>
    <property type="match status" value="1"/>
</dbReference>
<feature type="region of interest" description="Disordered" evidence="14">
    <location>
        <begin position="1"/>
        <end position="128"/>
    </location>
</feature>
<feature type="domain" description="Protein kinase" evidence="15">
    <location>
        <begin position="484"/>
        <end position="735"/>
    </location>
</feature>
<evidence type="ECO:0000256" key="14">
    <source>
        <dbReference type="SAM" id="MobiDB-lite"/>
    </source>
</evidence>
<dbReference type="InterPro" id="IPR008271">
    <property type="entry name" value="Ser/Thr_kinase_AS"/>
</dbReference>
<evidence type="ECO:0000256" key="3">
    <source>
        <dbReference type="ARBA" id="ARBA00012513"/>
    </source>
</evidence>
<dbReference type="GO" id="GO:0019236">
    <property type="term" value="P:response to pheromone"/>
    <property type="evidence" value="ECO:0007669"/>
    <property type="project" value="UniProtKB-KW"/>
</dbReference>
<dbReference type="Proteomes" id="UP000664169">
    <property type="component" value="Unassembled WGS sequence"/>
</dbReference>
<dbReference type="AlphaFoldDB" id="A0A8H3EZU4"/>
<name>A0A8H3EZU4_9LECA</name>
<dbReference type="OrthoDB" id="248923at2759"/>
<dbReference type="InterPro" id="IPR033923">
    <property type="entry name" value="PAK_BD"/>
</dbReference>
<keyword evidence="6" id="KW-0723">Serine/threonine-protein kinase</keyword>
<evidence type="ECO:0000313" key="18">
    <source>
        <dbReference type="Proteomes" id="UP000664169"/>
    </source>
</evidence>
<feature type="compositionally biased region" description="Polar residues" evidence="14">
    <location>
        <begin position="98"/>
        <end position="108"/>
    </location>
</feature>
<accession>A0A8H3EZU4</accession>
<dbReference type="EMBL" id="CAJPDQ010000009">
    <property type="protein sequence ID" value="CAF9914640.1"/>
    <property type="molecule type" value="Genomic_DNA"/>
</dbReference>
<dbReference type="GO" id="GO:0030447">
    <property type="term" value="P:filamentous growth"/>
    <property type="evidence" value="ECO:0007669"/>
    <property type="project" value="UniProtKB-ARBA"/>
</dbReference>
<evidence type="ECO:0000256" key="9">
    <source>
        <dbReference type="ARBA" id="ARBA00022777"/>
    </source>
</evidence>
<reference evidence="17" key="1">
    <citation type="submission" date="2021-03" db="EMBL/GenBank/DDBJ databases">
        <authorList>
            <person name="Tagirdzhanova G."/>
        </authorList>
    </citation>
    <scope>NUCLEOTIDE SEQUENCE</scope>
</reference>
<evidence type="ECO:0000256" key="7">
    <source>
        <dbReference type="ARBA" id="ARBA00022679"/>
    </source>
</evidence>
<evidence type="ECO:0000256" key="10">
    <source>
        <dbReference type="ARBA" id="ARBA00022840"/>
    </source>
</evidence>
<dbReference type="InterPro" id="IPR036936">
    <property type="entry name" value="CRIB_dom_sf"/>
</dbReference>
<dbReference type="PROSITE" id="PS00107">
    <property type="entry name" value="PROTEIN_KINASE_ATP"/>
    <property type="match status" value="1"/>
</dbReference>
<dbReference type="Gene3D" id="3.90.810.10">
    <property type="entry name" value="CRIB domain"/>
    <property type="match status" value="1"/>
</dbReference>
<feature type="compositionally biased region" description="Low complexity" evidence="14">
    <location>
        <begin position="386"/>
        <end position="402"/>
    </location>
</feature>
<evidence type="ECO:0000256" key="4">
    <source>
        <dbReference type="ARBA" id="ARBA00022490"/>
    </source>
</evidence>
<keyword evidence="8 13" id="KW-0547">Nucleotide-binding</keyword>